<feature type="compositionally biased region" description="Basic and acidic residues" evidence="2">
    <location>
        <begin position="316"/>
        <end position="330"/>
    </location>
</feature>
<name>R7YVK4_CONA1</name>
<dbReference type="CDD" id="cd00024">
    <property type="entry name" value="CD_CSD"/>
    <property type="match status" value="1"/>
</dbReference>
<feature type="compositionally biased region" description="Basic and acidic residues" evidence="2">
    <location>
        <begin position="268"/>
        <end position="283"/>
    </location>
</feature>
<feature type="compositionally biased region" description="Acidic residues" evidence="2">
    <location>
        <begin position="338"/>
        <end position="350"/>
    </location>
</feature>
<feature type="compositionally biased region" description="Polar residues" evidence="2">
    <location>
        <begin position="504"/>
        <end position="527"/>
    </location>
</feature>
<dbReference type="SMART" id="SM00298">
    <property type="entry name" value="CHROMO"/>
    <property type="match status" value="1"/>
</dbReference>
<evidence type="ECO:0000313" key="4">
    <source>
        <dbReference type="EMBL" id="EON65844.1"/>
    </source>
</evidence>
<evidence type="ECO:0000256" key="1">
    <source>
        <dbReference type="ARBA" id="ARBA00011353"/>
    </source>
</evidence>
<feature type="region of interest" description="Disordered" evidence="2">
    <location>
        <begin position="628"/>
        <end position="652"/>
    </location>
</feature>
<dbReference type="PROSITE" id="PS50013">
    <property type="entry name" value="CHROMO_2"/>
    <property type="match status" value="1"/>
</dbReference>
<dbReference type="GO" id="GO:0006338">
    <property type="term" value="P:chromatin remodeling"/>
    <property type="evidence" value="ECO:0007669"/>
    <property type="project" value="UniProtKB-ARBA"/>
</dbReference>
<dbReference type="InterPro" id="IPR023780">
    <property type="entry name" value="Chromo_domain"/>
</dbReference>
<feature type="region of interest" description="Disordered" evidence="2">
    <location>
        <begin position="1"/>
        <end position="110"/>
    </location>
</feature>
<dbReference type="InterPro" id="IPR016197">
    <property type="entry name" value="Chromo-like_dom_sf"/>
</dbReference>
<dbReference type="HOGENOM" id="CLU_420335_0_0_1"/>
<dbReference type="Proteomes" id="UP000016924">
    <property type="component" value="Unassembled WGS sequence"/>
</dbReference>
<feature type="compositionally biased region" description="Low complexity" evidence="2">
    <location>
        <begin position="82"/>
        <end position="95"/>
    </location>
</feature>
<evidence type="ECO:0000259" key="3">
    <source>
        <dbReference type="PROSITE" id="PS50013"/>
    </source>
</evidence>
<feature type="compositionally biased region" description="Basic residues" evidence="2">
    <location>
        <begin position="208"/>
        <end position="219"/>
    </location>
</feature>
<feature type="compositionally biased region" description="Low complexity" evidence="2">
    <location>
        <begin position="1"/>
        <end position="18"/>
    </location>
</feature>
<feature type="compositionally biased region" description="Polar residues" evidence="2">
    <location>
        <begin position="408"/>
        <end position="427"/>
    </location>
</feature>
<dbReference type="AlphaFoldDB" id="R7YVK4"/>
<feature type="compositionally biased region" description="Polar residues" evidence="2">
    <location>
        <begin position="257"/>
        <end position="267"/>
    </location>
</feature>
<dbReference type="EMBL" id="JH767576">
    <property type="protein sequence ID" value="EON65844.1"/>
    <property type="molecule type" value="Genomic_DNA"/>
</dbReference>
<feature type="compositionally biased region" description="Polar residues" evidence="2">
    <location>
        <begin position="544"/>
        <end position="562"/>
    </location>
</feature>
<proteinExistence type="predicted"/>
<dbReference type="InterPro" id="IPR000953">
    <property type="entry name" value="Chromo/chromo_shadow_dom"/>
</dbReference>
<dbReference type="GeneID" id="19902397"/>
<feature type="compositionally biased region" description="Low complexity" evidence="2">
    <location>
        <begin position="372"/>
        <end position="388"/>
    </location>
</feature>
<dbReference type="eggNOG" id="KOG1911">
    <property type="taxonomic scope" value="Eukaryota"/>
</dbReference>
<feature type="compositionally biased region" description="Basic and acidic residues" evidence="2">
    <location>
        <begin position="197"/>
        <end position="207"/>
    </location>
</feature>
<feature type="region of interest" description="Disordered" evidence="2">
    <location>
        <begin position="195"/>
        <end position="455"/>
    </location>
</feature>
<feature type="compositionally biased region" description="Polar residues" evidence="2">
    <location>
        <begin position="26"/>
        <end position="48"/>
    </location>
</feature>
<evidence type="ECO:0000256" key="2">
    <source>
        <dbReference type="SAM" id="MobiDB-lite"/>
    </source>
</evidence>
<feature type="domain" description="Chromo" evidence="3">
    <location>
        <begin position="576"/>
        <end position="627"/>
    </location>
</feature>
<feature type="region of interest" description="Disordered" evidence="2">
    <location>
        <begin position="475"/>
        <end position="568"/>
    </location>
</feature>
<protein>
    <recommendedName>
        <fullName evidence="3">Chromo domain-containing protein</fullName>
    </recommendedName>
</protein>
<dbReference type="STRING" id="1168221.R7YVK4"/>
<comment type="subunit">
    <text evidence="1">Component of the NuA4 histone acetyltransferase complex.</text>
</comment>
<feature type="compositionally biased region" description="Low complexity" evidence="2">
    <location>
        <begin position="51"/>
        <end position="72"/>
    </location>
</feature>
<dbReference type="Pfam" id="PF00385">
    <property type="entry name" value="Chromo"/>
    <property type="match status" value="1"/>
</dbReference>
<feature type="compositionally biased region" description="Acidic residues" evidence="2">
    <location>
        <begin position="635"/>
        <end position="652"/>
    </location>
</feature>
<evidence type="ECO:0000313" key="5">
    <source>
        <dbReference type="Proteomes" id="UP000016924"/>
    </source>
</evidence>
<feature type="compositionally biased region" description="Low complexity" evidence="2">
    <location>
        <begin position="531"/>
        <end position="543"/>
    </location>
</feature>
<accession>R7YVK4</accession>
<reference evidence="5" key="1">
    <citation type="submission" date="2012-06" db="EMBL/GenBank/DDBJ databases">
        <title>The genome sequence of Coniosporium apollinis CBS 100218.</title>
        <authorList>
            <consortium name="The Broad Institute Genome Sequencing Platform"/>
            <person name="Cuomo C."/>
            <person name="Gorbushina A."/>
            <person name="Noack S."/>
            <person name="Walker B."/>
            <person name="Young S.K."/>
            <person name="Zeng Q."/>
            <person name="Gargeya S."/>
            <person name="Fitzgerald M."/>
            <person name="Haas B."/>
            <person name="Abouelleil A."/>
            <person name="Alvarado L."/>
            <person name="Arachchi H.M."/>
            <person name="Berlin A.M."/>
            <person name="Chapman S.B."/>
            <person name="Goldberg J."/>
            <person name="Griggs A."/>
            <person name="Gujja S."/>
            <person name="Hansen M."/>
            <person name="Howarth C."/>
            <person name="Imamovic A."/>
            <person name="Larimer J."/>
            <person name="McCowan C."/>
            <person name="Montmayeur A."/>
            <person name="Murphy C."/>
            <person name="Neiman D."/>
            <person name="Pearson M."/>
            <person name="Priest M."/>
            <person name="Roberts A."/>
            <person name="Saif S."/>
            <person name="Shea T."/>
            <person name="Sisk P."/>
            <person name="Sykes S."/>
            <person name="Wortman J."/>
            <person name="Nusbaum C."/>
            <person name="Birren B."/>
        </authorList>
    </citation>
    <scope>NUCLEOTIDE SEQUENCE [LARGE SCALE GENOMIC DNA]</scope>
    <source>
        <strain evidence="5">CBS 100218</strain>
    </source>
</reference>
<feature type="compositionally biased region" description="Acidic residues" evidence="2">
    <location>
        <begin position="395"/>
        <end position="407"/>
    </location>
</feature>
<dbReference type="RefSeq" id="XP_007781161.1">
    <property type="nucleotide sequence ID" value="XM_007782971.1"/>
</dbReference>
<keyword evidence="5" id="KW-1185">Reference proteome</keyword>
<sequence>MDFSTSRRTSTTRSTTSSVDIVIPRSRTSQNNILLPTKRSSPRTNGVTSKPPATGATSRSATSRSTTSPSAALNDDTSNNATTDPFDPYTYTPHTSLPPITPRPSSQPPIDATVTILDRTIPSNGMPLYRLHIRSSSPGASEVELLVPLTRIGGFVSSAQLEEFENGIFRREGVKAVEREREALNGAAMRRLAHKNGALEREGEERGVKRKRGPGRPPKKSYLVQAESTEESKSTSRTSSSVAAEVPRRTAYVEVSVTPSSRDATTQRSEEDTVKAQRTKEGIIEAQQYAPRSPQPLKAADPVQRSGPSSPPQPELDGHMHDDVEIRDIGVKSSFNGEVDDIEDEDEDELALPATLSNRYPSAPSPRISFYPSRSSRLSPTSRPPRSSFKTEISETSDEDEIEDDEIQNANSITRPSQQLRQENNSARLPIRASAPDIPVANRTGCPQHPQRRRTGCKICHPTAKFETWRQQLEKIKAPPTRLPAERGTGAKLKSGATKEKNKNTQGSRTSLSKPAPGSNQVSQPRSLSIPAAANAASPRSRAVSGSTDRSPAQTSSPNNPDNILDEGEDISEGEYEIEAILSDKLIAGERSYFVKWLGYDYASGSWMRESDLTDAEELVAEYLRRKREAGVESVGDDEDDDEEMGEESEEE</sequence>
<organism evidence="4 5">
    <name type="scientific">Coniosporium apollinis (strain CBS 100218)</name>
    <name type="common">Rock-inhabiting black yeast</name>
    <dbReference type="NCBI Taxonomy" id="1168221"/>
    <lineage>
        <taxon>Eukaryota</taxon>
        <taxon>Fungi</taxon>
        <taxon>Dikarya</taxon>
        <taxon>Ascomycota</taxon>
        <taxon>Pezizomycotina</taxon>
        <taxon>Dothideomycetes</taxon>
        <taxon>Dothideomycetes incertae sedis</taxon>
        <taxon>Coniosporium</taxon>
    </lineage>
</organism>
<dbReference type="Gene3D" id="2.40.50.40">
    <property type="match status" value="1"/>
</dbReference>
<gene>
    <name evidence="4" type="ORF">W97_05086</name>
</gene>
<dbReference type="OrthoDB" id="433924at2759"/>
<dbReference type="SUPFAM" id="SSF54160">
    <property type="entry name" value="Chromo domain-like"/>
    <property type="match status" value="1"/>
</dbReference>